<sequence>MSEKPKEEKPEEVAEPELKEFIVYVKAVPAFPNAFTPDILDRVIAANEEEAKDYMVGRLAEHDYIVEKWYAVAETTILGATARALSG</sequence>
<comment type="caution">
    <text evidence="1">The sequence shown here is derived from an EMBL/GenBank/DDBJ whole genome shotgun (WGS) entry which is preliminary data.</text>
</comment>
<name>A0A235BXA0_UNCW3</name>
<evidence type="ECO:0000313" key="1">
    <source>
        <dbReference type="EMBL" id="OYD16970.1"/>
    </source>
</evidence>
<proteinExistence type="predicted"/>
<gene>
    <name evidence="1" type="ORF">CH330_01490</name>
</gene>
<dbReference type="Proteomes" id="UP000215559">
    <property type="component" value="Unassembled WGS sequence"/>
</dbReference>
<reference evidence="1 2" key="1">
    <citation type="submission" date="2017-07" db="EMBL/GenBank/DDBJ databases">
        <title>Recovery of genomes from metagenomes via a dereplication, aggregation, and scoring strategy.</title>
        <authorList>
            <person name="Sieber C.M."/>
            <person name="Probst A.J."/>
            <person name="Sharrar A."/>
            <person name="Thomas B.C."/>
            <person name="Hess M."/>
            <person name="Tringe S.G."/>
            <person name="Banfield J.F."/>
        </authorList>
    </citation>
    <scope>NUCLEOTIDE SEQUENCE [LARGE SCALE GENOMIC DNA]</scope>
    <source>
        <strain evidence="1">JGI_Cruoil_03_51_56</strain>
    </source>
</reference>
<evidence type="ECO:0000313" key="2">
    <source>
        <dbReference type="Proteomes" id="UP000215559"/>
    </source>
</evidence>
<protein>
    <submittedName>
        <fullName evidence="1">Uncharacterized protein</fullName>
    </submittedName>
</protein>
<accession>A0A235BXA0</accession>
<dbReference type="EMBL" id="NOZP01000031">
    <property type="protein sequence ID" value="OYD16970.1"/>
    <property type="molecule type" value="Genomic_DNA"/>
</dbReference>
<organism evidence="1 2">
    <name type="scientific">candidate division WOR-3 bacterium JGI_Cruoil_03_51_56</name>
    <dbReference type="NCBI Taxonomy" id="1973747"/>
    <lineage>
        <taxon>Bacteria</taxon>
        <taxon>Bacteria division WOR-3</taxon>
    </lineage>
</organism>
<dbReference type="AlphaFoldDB" id="A0A235BXA0"/>